<evidence type="ECO:0000313" key="3">
    <source>
        <dbReference type="EMBL" id="KAJ3252558.1"/>
    </source>
</evidence>
<keyword evidence="4" id="KW-1185">Reference proteome</keyword>
<evidence type="ECO:0000313" key="4">
    <source>
        <dbReference type="Proteomes" id="UP001210925"/>
    </source>
</evidence>
<gene>
    <name evidence="3" type="ORF">HK103_001410</name>
</gene>
<proteinExistence type="predicted"/>
<keyword evidence="2" id="KW-1133">Transmembrane helix</keyword>
<keyword evidence="2" id="KW-0472">Membrane</keyword>
<feature type="transmembrane region" description="Helical" evidence="2">
    <location>
        <begin position="102"/>
        <end position="124"/>
    </location>
</feature>
<feature type="transmembrane region" description="Helical" evidence="2">
    <location>
        <begin position="62"/>
        <end position="90"/>
    </location>
</feature>
<dbReference type="Proteomes" id="UP001210925">
    <property type="component" value="Unassembled WGS sequence"/>
</dbReference>
<feature type="transmembrane region" description="Helical" evidence="2">
    <location>
        <begin position="136"/>
        <end position="159"/>
    </location>
</feature>
<accession>A0AAD5UAU0</accession>
<comment type="caution">
    <text evidence="3">The sequence shown here is derived from an EMBL/GenBank/DDBJ whole genome shotgun (WGS) entry which is preliminary data.</text>
</comment>
<reference evidence="3" key="1">
    <citation type="submission" date="2020-05" db="EMBL/GenBank/DDBJ databases">
        <title>Phylogenomic resolution of chytrid fungi.</title>
        <authorList>
            <person name="Stajich J.E."/>
            <person name="Amses K."/>
            <person name="Simmons R."/>
            <person name="Seto K."/>
            <person name="Myers J."/>
            <person name="Bonds A."/>
            <person name="Quandt C.A."/>
            <person name="Barry K."/>
            <person name="Liu P."/>
            <person name="Grigoriev I."/>
            <person name="Longcore J.E."/>
            <person name="James T.Y."/>
        </authorList>
    </citation>
    <scope>NUCLEOTIDE SEQUENCE</scope>
    <source>
        <strain evidence="3">PLAUS21</strain>
    </source>
</reference>
<evidence type="ECO:0000256" key="2">
    <source>
        <dbReference type="SAM" id="Phobius"/>
    </source>
</evidence>
<dbReference type="EMBL" id="JADGKB010000137">
    <property type="protein sequence ID" value="KAJ3252558.1"/>
    <property type="molecule type" value="Genomic_DNA"/>
</dbReference>
<feature type="compositionally biased region" description="Polar residues" evidence="1">
    <location>
        <begin position="230"/>
        <end position="241"/>
    </location>
</feature>
<feature type="region of interest" description="Disordered" evidence="1">
    <location>
        <begin position="223"/>
        <end position="252"/>
    </location>
</feature>
<name>A0AAD5UAU0_9FUNG</name>
<sequence length="252" mass="27933">MDVTNFLSGVVLGITFHDIGIEPLLQRKKIPILIFLSIITAFFYILGYEIQARTPLDPGSPAYIGVGIMMAFVDATSSIPYVYALISRLVAILPNHQFSKYLYLWMVVPILYPIVDVYTVLVLIGYPVNPALGPVIYAIGNIAFGITFFVLDLCVTFWLFKYQSKQELIDYFPLIAGVLFIANAVAATIDTNIDACPFYLAYAIDVLAYQQVSRRMRIAMGAKKDGPSNAKGSVKSSTANKKSMVRSDDEQD</sequence>
<feature type="transmembrane region" description="Helical" evidence="2">
    <location>
        <begin position="32"/>
        <end position="50"/>
    </location>
</feature>
<feature type="transmembrane region" description="Helical" evidence="2">
    <location>
        <begin position="171"/>
        <end position="189"/>
    </location>
</feature>
<dbReference type="AlphaFoldDB" id="A0AAD5UAU0"/>
<organism evidence="3 4">
    <name type="scientific">Boothiomyces macroporosus</name>
    <dbReference type="NCBI Taxonomy" id="261099"/>
    <lineage>
        <taxon>Eukaryota</taxon>
        <taxon>Fungi</taxon>
        <taxon>Fungi incertae sedis</taxon>
        <taxon>Chytridiomycota</taxon>
        <taxon>Chytridiomycota incertae sedis</taxon>
        <taxon>Chytridiomycetes</taxon>
        <taxon>Rhizophydiales</taxon>
        <taxon>Terramycetaceae</taxon>
        <taxon>Boothiomyces</taxon>
    </lineage>
</organism>
<evidence type="ECO:0000256" key="1">
    <source>
        <dbReference type="SAM" id="MobiDB-lite"/>
    </source>
</evidence>
<protein>
    <submittedName>
        <fullName evidence="3">Uncharacterized protein</fullName>
    </submittedName>
</protein>
<keyword evidence="2" id="KW-0812">Transmembrane</keyword>